<keyword evidence="9 11" id="KW-0539">Nucleus</keyword>
<dbReference type="GO" id="GO:0005634">
    <property type="term" value="C:nucleus"/>
    <property type="evidence" value="ECO:0007669"/>
    <property type="project" value="UniProtKB-SubCell"/>
</dbReference>
<keyword evidence="10" id="KW-0469">Meiosis</keyword>
<keyword evidence="5" id="KW-0963">Cytoplasm</keyword>
<evidence type="ECO:0000256" key="3">
    <source>
        <dbReference type="ARBA" id="ARBA00007057"/>
    </source>
</evidence>
<evidence type="ECO:0000256" key="1">
    <source>
        <dbReference type="ARBA" id="ARBA00004123"/>
    </source>
</evidence>
<dbReference type="Pfam" id="PF13017">
    <property type="entry name" value="Maelstrom"/>
    <property type="match status" value="1"/>
</dbReference>
<evidence type="ECO:0000256" key="10">
    <source>
        <dbReference type="ARBA" id="ARBA00023254"/>
    </source>
</evidence>
<dbReference type="Gene3D" id="1.10.30.10">
    <property type="entry name" value="High mobility group box domain"/>
    <property type="match status" value="1"/>
</dbReference>
<reference evidence="14 15" key="1">
    <citation type="submission" date="2024-11" db="EMBL/GenBank/DDBJ databases">
        <title>Chromosome-level genome assembly of the freshwater bivalve Anodonta woodiana.</title>
        <authorList>
            <person name="Chen X."/>
        </authorList>
    </citation>
    <scope>NUCLEOTIDE SEQUENCE [LARGE SCALE GENOMIC DNA]</scope>
    <source>
        <strain evidence="14">MN2024</strain>
        <tissue evidence="14">Gills</tissue>
    </source>
</reference>
<keyword evidence="15" id="KW-1185">Reference proteome</keyword>
<evidence type="ECO:0000259" key="13">
    <source>
        <dbReference type="PROSITE" id="PS50118"/>
    </source>
</evidence>
<accession>A0ABD3VQM6</accession>
<evidence type="ECO:0000256" key="8">
    <source>
        <dbReference type="ARBA" id="ARBA00023158"/>
    </source>
</evidence>
<dbReference type="InterPro" id="IPR009071">
    <property type="entry name" value="HMG_box_dom"/>
</dbReference>
<dbReference type="GO" id="GO:0031047">
    <property type="term" value="P:regulatory ncRNA-mediated gene silencing"/>
    <property type="evidence" value="ECO:0007669"/>
    <property type="project" value="UniProtKB-KW"/>
</dbReference>
<protein>
    <recommendedName>
        <fullName evidence="13">HMG box domain-containing protein</fullName>
    </recommendedName>
</protein>
<evidence type="ECO:0000256" key="7">
    <source>
        <dbReference type="ARBA" id="ARBA00023125"/>
    </source>
</evidence>
<organism evidence="14 15">
    <name type="scientific">Sinanodonta woodiana</name>
    <name type="common">Chinese pond mussel</name>
    <name type="synonym">Anodonta woodiana</name>
    <dbReference type="NCBI Taxonomy" id="1069815"/>
    <lineage>
        <taxon>Eukaryota</taxon>
        <taxon>Metazoa</taxon>
        <taxon>Spiralia</taxon>
        <taxon>Lophotrochozoa</taxon>
        <taxon>Mollusca</taxon>
        <taxon>Bivalvia</taxon>
        <taxon>Autobranchia</taxon>
        <taxon>Heteroconchia</taxon>
        <taxon>Palaeoheterodonta</taxon>
        <taxon>Unionida</taxon>
        <taxon>Unionoidea</taxon>
        <taxon>Unionidae</taxon>
        <taxon>Unioninae</taxon>
        <taxon>Sinanodonta</taxon>
    </lineage>
</organism>
<dbReference type="AlphaFoldDB" id="A0ABD3VQM6"/>
<dbReference type="SUPFAM" id="SSF47095">
    <property type="entry name" value="HMG-box"/>
    <property type="match status" value="1"/>
</dbReference>
<comment type="caution">
    <text evidence="14">The sequence shown here is derived from an EMBL/GenBank/DDBJ whole genome shotgun (WGS) entry which is preliminary data.</text>
</comment>
<dbReference type="InterPro" id="IPR024970">
    <property type="entry name" value="Maelstrom"/>
</dbReference>
<evidence type="ECO:0000256" key="11">
    <source>
        <dbReference type="PROSITE-ProRule" id="PRU00267"/>
    </source>
</evidence>
<dbReference type="GO" id="GO:0051321">
    <property type="term" value="P:meiotic cell cycle"/>
    <property type="evidence" value="ECO:0007669"/>
    <property type="project" value="UniProtKB-KW"/>
</dbReference>
<evidence type="ECO:0000256" key="9">
    <source>
        <dbReference type="ARBA" id="ARBA00023242"/>
    </source>
</evidence>
<keyword evidence="6" id="KW-0221">Differentiation</keyword>
<feature type="DNA-binding region" description="HMG box" evidence="11">
    <location>
        <begin position="2"/>
        <end position="73"/>
    </location>
</feature>
<feature type="region of interest" description="Disordered" evidence="12">
    <location>
        <begin position="340"/>
        <end position="416"/>
    </location>
</feature>
<feature type="compositionally biased region" description="Basic and acidic residues" evidence="12">
    <location>
        <begin position="83"/>
        <end position="104"/>
    </location>
</feature>
<dbReference type="PROSITE" id="PS50118">
    <property type="entry name" value="HMG_BOX_2"/>
    <property type="match status" value="1"/>
</dbReference>
<proteinExistence type="inferred from homology"/>
<evidence type="ECO:0000256" key="12">
    <source>
        <dbReference type="SAM" id="MobiDB-lite"/>
    </source>
</evidence>
<dbReference type="PANTHER" id="PTHR21358:SF4">
    <property type="entry name" value="PROTEIN MAELSTROM HOMOLOG"/>
    <property type="match status" value="1"/>
</dbReference>
<evidence type="ECO:0000313" key="15">
    <source>
        <dbReference type="Proteomes" id="UP001634394"/>
    </source>
</evidence>
<dbReference type="InterPro" id="IPR039259">
    <property type="entry name" value="Protein_maelstrom"/>
</dbReference>
<evidence type="ECO:0000256" key="2">
    <source>
        <dbReference type="ARBA" id="ARBA00004496"/>
    </source>
</evidence>
<dbReference type="GO" id="GO:0030154">
    <property type="term" value="P:cell differentiation"/>
    <property type="evidence" value="ECO:0007669"/>
    <property type="project" value="UniProtKB-KW"/>
</dbReference>
<dbReference type="EMBL" id="JBJQND010000010">
    <property type="protein sequence ID" value="KAL3863456.1"/>
    <property type="molecule type" value="Genomic_DNA"/>
</dbReference>
<evidence type="ECO:0000256" key="6">
    <source>
        <dbReference type="ARBA" id="ARBA00022782"/>
    </source>
</evidence>
<evidence type="ECO:0000256" key="4">
    <source>
        <dbReference type="ARBA" id="ARBA00022473"/>
    </source>
</evidence>
<keyword evidence="7 11" id="KW-0238">DNA-binding</keyword>
<comment type="similarity">
    <text evidence="3">Belongs to the maelstrom family.</text>
</comment>
<dbReference type="Proteomes" id="UP001634394">
    <property type="component" value="Unassembled WGS sequence"/>
</dbReference>
<gene>
    <name evidence="14" type="ORF">ACJMK2_005210</name>
</gene>
<keyword evidence="8" id="KW-0943">RNA-mediated gene silencing</keyword>
<dbReference type="PANTHER" id="PTHR21358">
    <property type="entry name" value="PROTEIN MAELSTROM HOMOLOG"/>
    <property type="match status" value="1"/>
</dbReference>
<feature type="compositionally biased region" description="Basic and acidic residues" evidence="12">
    <location>
        <begin position="355"/>
        <end position="364"/>
    </location>
</feature>
<dbReference type="GO" id="GO:0005737">
    <property type="term" value="C:cytoplasm"/>
    <property type="evidence" value="ECO:0007669"/>
    <property type="project" value="UniProtKB-SubCell"/>
</dbReference>
<dbReference type="InterPro" id="IPR036910">
    <property type="entry name" value="HMG_box_dom_sf"/>
</dbReference>
<evidence type="ECO:0000256" key="5">
    <source>
        <dbReference type="ARBA" id="ARBA00022490"/>
    </source>
</evidence>
<comment type="subcellular location">
    <subcellularLocation>
        <location evidence="2">Cytoplasm</location>
    </subcellularLocation>
    <subcellularLocation>
        <location evidence="1">Nucleus</location>
    </subcellularLocation>
</comment>
<dbReference type="GO" id="GO:0003677">
    <property type="term" value="F:DNA binding"/>
    <property type="evidence" value="ECO:0007669"/>
    <property type="project" value="UniProtKB-UniRule"/>
</dbReference>
<sequence>MPKKVKNAFYFYMKDLEEKLCREGRVFPNGIQDVVQIAHPRWKFLDEKEKERYEKMAKEYKLKMKGRDGDRYKEDNIGNVIADRKDPYAEQEKKKTRERKEVRSKWPPGKELANETFYFINFQTLCETEEGEFLPAEIAVIEYSIKKGIIKHLHRFIEPGSIPTGYRYTCISNSANTHQIPVESFEHADVNYRGLWIQLENFINPNQEKEEYPPLYYLDADNSYECVSYCLRWIHSRTCLGVPNRLRKVYSLDGLVVDLFSHVGVEVSSTSVIDLLTSNTWVYEEKTRCKFHKEKECIYCSLGIVNRYGYAISDSICHLFDVDLTEKHVPMRSSAPGVKMLSPSVMPVDPNQDARMPKMKDYLSHPRQKSQRPRPQPIKPNSDVEESYPALRRPNIPAASLGAMPSPQPTLPKSNYAATGAGRGLAFAAPDLSSLGLFAGVPLAPEPQSAPLPPPAWLTSNISASQNYTTGAPSSGPTLGTWIGQGLGRGSLLTGASPMVPSSIPSVRPSLAQVSTNESQHGRGRGILSRVMKGIPDYVPQGRGYAPPGWGEHSQRA</sequence>
<keyword evidence="4" id="KW-0217">Developmental protein</keyword>
<dbReference type="CDD" id="cd21992">
    <property type="entry name" value="HMG-box_MAEL"/>
    <property type="match status" value="1"/>
</dbReference>
<evidence type="ECO:0000313" key="14">
    <source>
        <dbReference type="EMBL" id="KAL3863456.1"/>
    </source>
</evidence>
<name>A0ABD3VQM6_SINWO</name>
<feature type="domain" description="HMG box" evidence="13">
    <location>
        <begin position="2"/>
        <end position="73"/>
    </location>
</feature>
<dbReference type="Pfam" id="PF09011">
    <property type="entry name" value="HMG_box_2"/>
    <property type="match status" value="1"/>
</dbReference>
<feature type="region of interest" description="Disordered" evidence="12">
    <location>
        <begin position="83"/>
        <end position="106"/>
    </location>
</feature>